<dbReference type="RefSeq" id="XP_002541906.1">
    <property type="nucleotide sequence ID" value="XM_002541860.1"/>
</dbReference>
<dbReference type="InterPro" id="IPR032805">
    <property type="entry name" value="Wax_synthase_dom"/>
</dbReference>
<keyword evidence="5 8" id="KW-0812">Transmembrane</keyword>
<comment type="similarity">
    <text evidence="3">Belongs to the wax synthase family.</text>
</comment>
<keyword evidence="6 8" id="KW-1133">Transmembrane helix</keyword>
<dbReference type="OrthoDB" id="1077582at2759"/>
<dbReference type="Proteomes" id="UP000002058">
    <property type="component" value="Unassembled WGS sequence"/>
</dbReference>
<keyword evidence="7 8" id="KW-0472">Membrane</keyword>
<dbReference type="InParanoid" id="C4JHZ7"/>
<protein>
    <recommendedName>
        <fullName evidence="9">Wax synthase domain-containing protein</fullName>
    </recommendedName>
</protein>
<comment type="subcellular location">
    <subcellularLocation>
        <location evidence="1">Membrane</location>
        <topology evidence="1">Multi-pass membrane protein</topology>
    </subcellularLocation>
</comment>
<reference evidence="11" key="1">
    <citation type="journal article" date="2009" name="Genome Res.">
        <title>Comparative genomic analyses of the human fungal pathogens Coccidioides and their relatives.</title>
        <authorList>
            <person name="Sharpton T.J."/>
            <person name="Stajich J.E."/>
            <person name="Rounsley S.D."/>
            <person name="Gardner M.J."/>
            <person name="Wortman J.R."/>
            <person name="Jordar V.S."/>
            <person name="Maiti R."/>
            <person name="Kodira C.D."/>
            <person name="Neafsey D.E."/>
            <person name="Zeng Q."/>
            <person name="Hung C.-Y."/>
            <person name="McMahan C."/>
            <person name="Muszewska A."/>
            <person name="Grynberg M."/>
            <person name="Mandel M.A."/>
            <person name="Kellner E.M."/>
            <person name="Barker B.M."/>
            <person name="Galgiani J.N."/>
            <person name="Orbach M.J."/>
            <person name="Kirkland T.N."/>
            <person name="Cole G.T."/>
            <person name="Henn M.R."/>
            <person name="Birren B.W."/>
            <person name="Taylor J.W."/>
        </authorList>
    </citation>
    <scope>NUCLEOTIDE SEQUENCE [LARGE SCALE GENOMIC DNA]</scope>
    <source>
        <strain evidence="11">UAMH 1704</strain>
    </source>
</reference>
<dbReference type="Pfam" id="PF13813">
    <property type="entry name" value="MBOAT_2"/>
    <property type="match status" value="1"/>
</dbReference>
<dbReference type="GO" id="GO:0006629">
    <property type="term" value="P:lipid metabolic process"/>
    <property type="evidence" value="ECO:0007669"/>
    <property type="project" value="InterPro"/>
</dbReference>
<feature type="domain" description="Wax synthase" evidence="9">
    <location>
        <begin position="206"/>
        <end position="294"/>
    </location>
</feature>
<evidence type="ECO:0000256" key="5">
    <source>
        <dbReference type="ARBA" id="ARBA00022692"/>
    </source>
</evidence>
<evidence type="ECO:0000256" key="2">
    <source>
        <dbReference type="ARBA" id="ARBA00005179"/>
    </source>
</evidence>
<organism evidence="10 11">
    <name type="scientific">Uncinocarpus reesii (strain UAMH 1704)</name>
    <dbReference type="NCBI Taxonomy" id="336963"/>
    <lineage>
        <taxon>Eukaryota</taxon>
        <taxon>Fungi</taxon>
        <taxon>Dikarya</taxon>
        <taxon>Ascomycota</taxon>
        <taxon>Pezizomycotina</taxon>
        <taxon>Eurotiomycetes</taxon>
        <taxon>Eurotiomycetidae</taxon>
        <taxon>Onygenales</taxon>
        <taxon>Onygenaceae</taxon>
        <taxon>Uncinocarpus</taxon>
    </lineage>
</organism>
<dbReference type="KEGG" id="ure:UREG_01422"/>
<sequence>MTIAPGSGDIQLSLYFAIHFTPKPLLTAGSLQCIEAMSLMFDSIRWLEPDAQEALSEVGYNLRQVAIGIMKALDFYARRQSPPKYAYQDRPSDAIVALLYLIELRYESFTPNHIRTAPAPSMSEIAPTKTKGRLSCTHSNNPPRPRGLSKLNFSEPTNLILHIFLFSILQTLFPQSNPTVLAVQILLAIYILWESMQLVLRYRTSPALFGPLYTATSLSSFWSETWHSAFASPCHSLVYGPLRRNLPIRFGMPAALARGIGIIASFMLMGFFHVYALTPLLPLDALLRISAFFFLNGVGTVMEEAMWGRQVHWGKTLLAWVFELAIASWTVEGLSVPKGLRSISWKNICDVGREAEVIFKE</sequence>
<evidence type="ECO:0000256" key="8">
    <source>
        <dbReference type="SAM" id="Phobius"/>
    </source>
</evidence>
<evidence type="ECO:0000313" key="10">
    <source>
        <dbReference type="EMBL" id="EEP76573.1"/>
    </source>
</evidence>
<evidence type="ECO:0000256" key="3">
    <source>
        <dbReference type="ARBA" id="ARBA00007282"/>
    </source>
</evidence>
<dbReference type="eggNOG" id="ENOG502SGJ4">
    <property type="taxonomic scope" value="Eukaryota"/>
</dbReference>
<feature type="transmembrane region" description="Helical" evidence="8">
    <location>
        <begin position="255"/>
        <end position="275"/>
    </location>
</feature>
<dbReference type="InterPro" id="IPR044851">
    <property type="entry name" value="Wax_synthase"/>
</dbReference>
<feature type="transmembrane region" description="Helical" evidence="8">
    <location>
        <begin position="179"/>
        <end position="200"/>
    </location>
</feature>
<gene>
    <name evidence="10" type="ORF">UREG_01422</name>
</gene>
<dbReference type="EMBL" id="CH476615">
    <property type="protein sequence ID" value="EEP76573.1"/>
    <property type="molecule type" value="Genomic_DNA"/>
</dbReference>
<proteinExistence type="inferred from homology"/>
<dbReference type="OMA" id="PCRSLAY"/>
<evidence type="ECO:0000256" key="6">
    <source>
        <dbReference type="ARBA" id="ARBA00022989"/>
    </source>
</evidence>
<name>C4JHZ7_UNCRE</name>
<evidence type="ECO:0000256" key="7">
    <source>
        <dbReference type="ARBA" id="ARBA00023136"/>
    </source>
</evidence>
<keyword evidence="4" id="KW-0808">Transferase</keyword>
<evidence type="ECO:0000256" key="1">
    <source>
        <dbReference type="ARBA" id="ARBA00004141"/>
    </source>
</evidence>
<evidence type="ECO:0000313" key="11">
    <source>
        <dbReference type="Proteomes" id="UP000002058"/>
    </source>
</evidence>
<evidence type="ECO:0000259" key="9">
    <source>
        <dbReference type="Pfam" id="PF13813"/>
    </source>
</evidence>
<dbReference type="VEuPathDB" id="FungiDB:UREG_01422"/>
<dbReference type="PANTHER" id="PTHR31595:SF57">
    <property type="entry name" value="OS04G0481900 PROTEIN"/>
    <property type="match status" value="1"/>
</dbReference>
<dbReference type="PANTHER" id="PTHR31595">
    <property type="entry name" value="LONG-CHAIN-ALCOHOL O-FATTY-ACYLTRANSFERASE 3-RELATED"/>
    <property type="match status" value="1"/>
</dbReference>
<feature type="transmembrane region" description="Helical" evidence="8">
    <location>
        <begin position="281"/>
        <end position="301"/>
    </location>
</feature>
<dbReference type="AlphaFoldDB" id="C4JHZ7"/>
<keyword evidence="11" id="KW-1185">Reference proteome</keyword>
<accession>C4JHZ7</accession>
<dbReference type="GO" id="GO:0016020">
    <property type="term" value="C:membrane"/>
    <property type="evidence" value="ECO:0007669"/>
    <property type="project" value="UniProtKB-SubCell"/>
</dbReference>
<dbReference type="GO" id="GO:0008374">
    <property type="term" value="F:O-acyltransferase activity"/>
    <property type="evidence" value="ECO:0007669"/>
    <property type="project" value="InterPro"/>
</dbReference>
<comment type="pathway">
    <text evidence="2">Secondary metabolite biosynthesis.</text>
</comment>
<dbReference type="HOGENOM" id="CLU_073401_0_0_1"/>
<evidence type="ECO:0000256" key="4">
    <source>
        <dbReference type="ARBA" id="ARBA00022679"/>
    </source>
</evidence>
<dbReference type="GeneID" id="8440676"/>